<feature type="compositionally biased region" description="Polar residues" evidence="1">
    <location>
        <begin position="394"/>
        <end position="424"/>
    </location>
</feature>
<evidence type="ECO:0000313" key="3">
    <source>
        <dbReference type="Proteomes" id="UP000474640"/>
    </source>
</evidence>
<dbReference type="EMBL" id="JAABOJ010000022">
    <property type="protein sequence ID" value="KAF3279013.1"/>
    <property type="molecule type" value="Genomic_DNA"/>
</dbReference>
<dbReference type="Proteomes" id="UP000474640">
    <property type="component" value="Unassembled WGS sequence"/>
</dbReference>
<dbReference type="AlphaFoldDB" id="A0A7C8R880"/>
<proteinExistence type="predicted"/>
<evidence type="ECO:0000313" key="2">
    <source>
        <dbReference type="EMBL" id="KAF3279013.1"/>
    </source>
</evidence>
<gene>
    <name evidence="2" type="ORF">TWF970_004122</name>
</gene>
<sequence>MPFDFQKYDAKCAAMTPAELQLQWEHYTRLISGAATSTAVSGVALPLTMGVSVVGVALAAPAIHNARKKREIIEKHLNGHGTSHVTRKRDVLTSVAISGTVGVVTMGASTLAADAVTSHAANYGIQQVVENELAIKVGTHVAFDAAAMAGEHAHTEHKRKKEAQKAEQQGLVAPILGPQVSFGQEVPPDGFYPVVPIPQGHSNVQSSELVAAPSGSSYSYPGPIVSQEIPPPPPQYPGSPLEGSSYQPLVVEKKDIISGPLSTSTSGSDSKYKLVVVEQHDTQAPAPPLYAPPPAGAIPVMEKMGEPQVYSAPQSYPQQHYPPRLVQSSNVSSYPSYPGTMMNYEQPGPFSRENSGPMASNSNQALPQPSNGGPAQQIAGHLHRDSSSLPIYRNLTTAPPQTISNPSYAHQSPNQPGSQENNFQRPPLQHQRSYSSPTHPPTYPYQSYAPPPLQAYQPNGTHSQHPTFPPSSFPPPPPPSNYPLTPAQTPGASYPQYIPAQHAPPTAYPTGYPTPVPTPYSEYMNPMVPRQYLPEKQAFSQYQEVPIPGPQILTHLEYKARIYVASTPTIRLSEDVSAWYQLNVFRDRQEYWQKPLSLRQFGKPSPPMTSTEECRMVARNKAKAQLDAVTIWNRQYQNVQTRAVAFYAHIDCNRRSLDAKVRAGVDPLPLLIIVLDPNQLGGLHIAALSQVGIFINPVAFQAFDIETAISPKGILQEFAGKELIGSIFVWNKTLQSYETSTAYTIQHVQLGRWEQLGGDTAIYAYMKLETEKTLLGGPADDLILAKIHEFQLLELGPYLGYRGDLDLGIVATNQPLVSERLIGDLDLGTRPSQVTSPSHQPEIIAVENTPPDVWRVPETMLLPDELEQDAKLFDLNFGSPLVSDLFRINNQALDPSRARVMSASGEADSLLDFSDTILQEALYEQNLPNAPASENDIILEAFENGFCSRFALDEAETTLEVHFFGDFYRPTIHHLIKESGWLGLLLNE</sequence>
<evidence type="ECO:0000256" key="1">
    <source>
        <dbReference type="SAM" id="MobiDB-lite"/>
    </source>
</evidence>
<feature type="compositionally biased region" description="Pro residues" evidence="1">
    <location>
        <begin position="438"/>
        <end position="453"/>
    </location>
</feature>
<feature type="compositionally biased region" description="Polar residues" evidence="1">
    <location>
        <begin position="326"/>
        <end position="335"/>
    </location>
</feature>
<feature type="region of interest" description="Disordered" evidence="1">
    <location>
        <begin position="311"/>
        <end position="511"/>
    </location>
</feature>
<accession>A0A7C8R880</accession>
<feature type="compositionally biased region" description="Polar residues" evidence="1">
    <location>
        <begin position="456"/>
        <end position="465"/>
    </location>
</feature>
<reference evidence="2 3" key="1">
    <citation type="submission" date="2020-01" db="EMBL/GenBank/DDBJ databases">
        <authorList>
            <person name="Palmer J.M."/>
        </authorList>
    </citation>
    <scope>NUCLEOTIDE SEQUENCE [LARGE SCALE GENOMIC DNA]</scope>
    <source>
        <strain evidence="2 3">TWF970</strain>
    </source>
</reference>
<comment type="caution">
    <text evidence="2">The sequence shown here is derived from an EMBL/GenBank/DDBJ whole genome shotgun (WGS) entry which is preliminary data.</text>
</comment>
<feature type="compositionally biased region" description="Polar residues" evidence="1">
    <location>
        <begin position="352"/>
        <end position="374"/>
    </location>
</feature>
<feature type="compositionally biased region" description="Pro residues" evidence="1">
    <location>
        <begin position="467"/>
        <end position="481"/>
    </location>
</feature>
<protein>
    <submittedName>
        <fullName evidence="2">Uncharacterized protein</fullName>
    </submittedName>
</protein>
<dbReference type="OrthoDB" id="5394233at2759"/>
<organism evidence="2 3">
    <name type="scientific">Orbilia oligospora</name>
    <name type="common">Nematode-trapping fungus</name>
    <name type="synonym">Arthrobotrys oligospora</name>
    <dbReference type="NCBI Taxonomy" id="2813651"/>
    <lineage>
        <taxon>Eukaryota</taxon>
        <taxon>Fungi</taxon>
        <taxon>Dikarya</taxon>
        <taxon>Ascomycota</taxon>
        <taxon>Pezizomycotina</taxon>
        <taxon>Orbiliomycetes</taxon>
        <taxon>Orbiliales</taxon>
        <taxon>Orbiliaceae</taxon>
        <taxon>Orbilia</taxon>
    </lineage>
</organism>
<name>A0A7C8R880_ORBOL</name>